<comment type="caution">
    <text evidence="4">The sequence shown here is derived from an EMBL/GenBank/DDBJ whole genome shotgun (WGS) entry which is preliminary data.</text>
</comment>
<evidence type="ECO:0000259" key="3">
    <source>
        <dbReference type="Pfam" id="PF04755"/>
    </source>
</evidence>
<dbReference type="InterPro" id="IPR039633">
    <property type="entry name" value="PAP"/>
</dbReference>
<feature type="domain" description="Plastid lipid-associated protein/fibrillin conserved" evidence="3">
    <location>
        <begin position="54"/>
        <end position="178"/>
    </location>
</feature>
<dbReference type="AlphaFoldDB" id="A0AAE0G7S4"/>
<name>A0AAE0G7S4_9CHLO</name>
<reference evidence="4 5" key="1">
    <citation type="journal article" date="2015" name="Genome Biol. Evol.">
        <title>Comparative Genomics of a Bacterivorous Green Alga Reveals Evolutionary Causalities and Consequences of Phago-Mixotrophic Mode of Nutrition.</title>
        <authorList>
            <person name="Burns J.A."/>
            <person name="Paasch A."/>
            <person name="Narechania A."/>
            <person name="Kim E."/>
        </authorList>
    </citation>
    <scope>NUCLEOTIDE SEQUENCE [LARGE SCALE GENOMIC DNA]</scope>
    <source>
        <strain evidence="4 5">PLY_AMNH</strain>
    </source>
</reference>
<dbReference type="EMBL" id="LGRX02008955">
    <property type="protein sequence ID" value="KAK3272466.1"/>
    <property type="molecule type" value="Genomic_DNA"/>
</dbReference>
<keyword evidence="2" id="KW-0934">Plastid</keyword>
<evidence type="ECO:0000256" key="2">
    <source>
        <dbReference type="ARBA" id="ARBA00022640"/>
    </source>
</evidence>
<dbReference type="InterPro" id="IPR006843">
    <property type="entry name" value="PAP/fibrillin_dom"/>
</dbReference>
<keyword evidence="5" id="KW-1185">Reference proteome</keyword>
<comment type="subcellular location">
    <subcellularLocation>
        <location evidence="1">Plastid</location>
    </subcellularLocation>
</comment>
<accession>A0AAE0G7S4</accession>
<evidence type="ECO:0000313" key="4">
    <source>
        <dbReference type="EMBL" id="KAK3272466.1"/>
    </source>
</evidence>
<evidence type="ECO:0000313" key="5">
    <source>
        <dbReference type="Proteomes" id="UP001190700"/>
    </source>
</evidence>
<organism evidence="4 5">
    <name type="scientific">Cymbomonas tetramitiformis</name>
    <dbReference type="NCBI Taxonomy" id="36881"/>
    <lineage>
        <taxon>Eukaryota</taxon>
        <taxon>Viridiplantae</taxon>
        <taxon>Chlorophyta</taxon>
        <taxon>Pyramimonadophyceae</taxon>
        <taxon>Pyramimonadales</taxon>
        <taxon>Pyramimonadaceae</taxon>
        <taxon>Cymbomonas</taxon>
    </lineage>
</organism>
<dbReference type="Proteomes" id="UP001190700">
    <property type="component" value="Unassembled WGS sequence"/>
</dbReference>
<dbReference type="GO" id="GO:0009536">
    <property type="term" value="C:plastid"/>
    <property type="evidence" value="ECO:0007669"/>
    <property type="project" value="UniProtKB-SubCell"/>
</dbReference>
<proteinExistence type="predicted"/>
<evidence type="ECO:0000256" key="1">
    <source>
        <dbReference type="ARBA" id="ARBA00004474"/>
    </source>
</evidence>
<dbReference type="PANTHER" id="PTHR31906">
    <property type="entry name" value="PLASTID-LIPID-ASSOCIATED PROTEIN 4, CHLOROPLASTIC-RELATED"/>
    <property type="match status" value="1"/>
</dbReference>
<protein>
    <recommendedName>
        <fullName evidence="3">Plastid lipid-associated protein/fibrillin conserved domain-containing protein</fullName>
    </recommendedName>
</protein>
<gene>
    <name evidence="4" type="ORF">CYMTET_19239</name>
</gene>
<sequence>MSCLGSNIVIASGLNARPNLPRLAACSTKLRRQSSRRFVRARSSLEGGPTTISEVKQKVVKLCKDAPGNGVDASSEMRVQIAEALMPLEKQNPTAKPASEDAAALDGIWRLEYTTTQGNSAGKLGPFVGEVTQEVDISGKKYVNCVRLGTFLSLVLSADWKVLNDVTWKVIFKTLQVKMFGFVLKEIEFPPSATGLWRMSYVDSDLRILWTRGSTPKKSEGTEAGDEVELNSGESVFVLRKVAEQASWVAK</sequence>
<dbReference type="Pfam" id="PF04755">
    <property type="entry name" value="PAP_fibrillin"/>
    <property type="match status" value="1"/>
</dbReference>